<dbReference type="PROSITE" id="PS50297">
    <property type="entry name" value="ANK_REP_REGION"/>
    <property type="match status" value="1"/>
</dbReference>
<feature type="region of interest" description="Disordered" evidence="4">
    <location>
        <begin position="1"/>
        <end position="44"/>
    </location>
</feature>
<dbReference type="AlphaFoldDB" id="A0A9W8ZEE9"/>
<evidence type="ECO:0008006" key="7">
    <source>
        <dbReference type="Google" id="ProtNLM"/>
    </source>
</evidence>
<dbReference type="Gene3D" id="1.25.40.20">
    <property type="entry name" value="Ankyrin repeat-containing domain"/>
    <property type="match status" value="2"/>
</dbReference>
<dbReference type="SUPFAM" id="SSF48403">
    <property type="entry name" value="Ankyrin repeat"/>
    <property type="match status" value="1"/>
</dbReference>
<evidence type="ECO:0000313" key="6">
    <source>
        <dbReference type="Proteomes" id="UP001140510"/>
    </source>
</evidence>
<dbReference type="InterPro" id="IPR011990">
    <property type="entry name" value="TPR-like_helical_dom_sf"/>
</dbReference>
<evidence type="ECO:0000256" key="3">
    <source>
        <dbReference type="PROSITE-ProRule" id="PRU00023"/>
    </source>
</evidence>
<gene>
    <name evidence="5" type="ORF">N0V91_004451</name>
</gene>
<dbReference type="Gene3D" id="1.25.40.10">
    <property type="entry name" value="Tetratricopeptide repeat domain"/>
    <property type="match status" value="1"/>
</dbReference>
<keyword evidence="1" id="KW-0677">Repeat</keyword>
<dbReference type="InterPro" id="IPR050745">
    <property type="entry name" value="Multifunctional_regulatory"/>
</dbReference>
<organism evidence="5 6">
    <name type="scientific">Didymella pomorum</name>
    <dbReference type="NCBI Taxonomy" id="749634"/>
    <lineage>
        <taxon>Eukaryota</taxon>
        <taxon>Fungi</taxon>
        <taxon>Dikarya</taxon>
        <taxon>Ascomycota</taxon>
        <taxon>Pezizomycotina</taxon>
        <taxon>Dothideomycetes</taxon>
        <taxon>Pleosporomycetidae</taxon>
        <taxon>Pleosporales</taxon>
        <taxon>Pleosporineae</taxon>
        <taxon>Didymellaceae</taxon>
        <taxon>Didymella</taxon>
    </lineage>
</organism>
<accession>A0A9W8ZEE9</accession>
<feature type="repeat" description="ANK" evidence="3">
    <location>
        <begin position="393"/>
        <end position="425"/>
    </location>
</feature>
<keyword evidence="6" id="KW-1185">Reference proteome</keyword>
<evidence type="ECO:0000256" key="4">
    <source>
        <dbReference type="SAM" id="MobiDB-lite"/>
    </source>
</evidence>
<dbReference type="Proteomes" id="UP001140510">
    <property type="component" value="Unassembled WGS sequence"/>
</dbReference>
<dbReference type="Pfam" id="PF12796">
    <property type="entry name" value="Ank_2"/>
    <property type="match status" value="1"/>
</dbReference>
<name>A0A9W8ZEE9_9PLEO</name>
<dbReference type="PANTHER" id="PTHR24189:SF50">
    <property type="entry name" value="ANKYRIN REPEAT AND SOCS BOX PROTEIN 2"/>
    <property type="match status" value="1"/>
</dbReference>
<reference evidence="5" key="1">
    <citation type="submission" date="2022-10" db="EMBL/GenBank/DDBJ databases">
        <title>Tapping the CABI collections for fungal endophytes: first genome assemblies for Collariella, Neodidymelliopsis, Ascochyta clinopodiicola, Didymella pomorum, Didymosphaeria variabile, Neocosmospora piperis and Neocucurbitaria cava.</title>
        <authorList>
            <person name="Hill R."/>
        </authorList>
    </citation>
    <scope>NUCLEOTIDE SEQUENCE</scope>
    <source>
        <strain evidence="5">IMI 355091</strain>
    </source>
</reference>
<keyword evidence="2 3" id="KW-0040">ANK repeat</keyword>
<evidence type="ECO:0000256" key="2">
    <source>
        <dbReference type="ARBA" id="ARBA00023043"/>
    </source>
</evidence>
<feature type="compositionally biased region" description="Polar residues" evidence="4">
    <location>
        <begin position="23"/>
        <end position="38"/>
    </location>
</feature>
<dbReference type="SUPFAM" id="SSF48452">
    <property type="entry name" value="TPR-like"/>
    <property type="match status" value="1"/>
</dbReference>
<dbReference type="SMART" id="SM00248">
    <property type="entry name" value="ANK"/>
    <property type="match status" value="4"/>
</dbReference>
<evidence type="ECO:0000256" key="1">
    <source>
        <dbReference type="ARBA" id="ARBA00022737"/>
    </source>
</evidence>
<protein>
    <recommendedName>
        <fullName evidence="7">Ankyrin</fullName>
    </recommendedName>
</protein>
<dbReference type="InterPro" id="IPR036770">
    <property type="entry name" value="Ankyrin_rpt-contain_sf"/>
</dbReference>
<dbReference type="InterPro" id="IPR002110">
    <property type="entry name" value="Ankyrin_rpt"/>
</dbReference>
<sequence>MASTAPAIPLRRQRRSIAKRTASARSDVQESTPSPGENNDSDDDLEVDIAKAALTTGTAAFEAQKWMEAESLLEEARRVLETLSKERRAFCDIFDLHFKMSVCAYYTQDHTTAEEALISLSQHEVTSDPHQERMCEASHLLSQLYVQMGRVDLAKAECESTLQVRRRMLGKRSDASFESMALMAHICVLLDNRALAKTYLSMISEERREVILKRLGMSLGTGMGHLDFSSIIHVPEEISPQLQQARWSTPPSSTAGTFEAAVLNQRVVESQTTTIGAPTAPTTAARDLEIKEQRQIQPPAVPAKPLSRKDILEKVGCQPRDNIEEAVCKGDHAGLAKLLDKKKGFWRSGLRKHVRPERVTALHFAALFGEVDMARRLIATNYNVNEIPFGYSTSLTPLHFALGARQLEMVRFLITNGASPVEPDTWSTLASQLMTRSWLLKTLSDSERDGVANRIIACLEVLLKAGWQINVPYGAAKITILHQAVTFWTGSYKMDMELRAALTQFLCSRGADPYRKNGEEKTVWDIASREGHQDLLRILDEAGRRPDKGNMQPVELPGQ</sequence>
<dbReference type="EMBL" id="JAPEVA010000025">
    <property type="protein sequence ID" value="KAJ4406761.1"/>
    <property type="molecule type" value="Genomic_DNA"/>
</dbReference>
<proteinExistence type="predicted"/>
<dbReference type="PANTHER" id="PTHR24189">
    <property type="entry name" value="MYOTROPHIN"/>
    <property type="match status" value="1"/>
</dbReference>
<dbReference type="PROSITE" id="PS50088">
    <property type="entry name" value="ANK_REPEAT"/>
    <property type="match status" value="1"/>
</dbReference>
<dbReference type="OrthoDB" id="194358at2759"/>
<comment type="caution">
    <text evidence="5">The sequence shown here is derived from an EMBL/GenBank/DDBJ whole genome shotgun (WGS) entry which is preliminary data.</text>
</comment>
<evidence type="ECO:0000313" key="5">
    <source>
        <dbReference type="EMBL" id="KAJ4406761.1"/>
    </source>
</evidence>